<sequence>MRGLLLFIVALAGFWATDRIACEGRYGRAAWREAKEQANSVRYQVEYWVDDIVRL</sequence>
<gene>
    <name evidence="1" type="ORF">SAMCFNEI73_Ch3252</name>
</gene>
<dbReference type="AlphaFoldDB" id="A0A1L3LQZ3"/>
<accession>A0A1L3LQZ3</accession>
<organism evidence="1 2">
    <name type="scientific">Sinorhizobium americanum</name>
    <dbReference type="NCBI Taxonomy" id="194963"/>
    <lineage>
        <taxon>Bacteria</taxon>
        <taxon>Pseudomonadati</taxon>
        <taxon>Pseudomonadota</taxon>
        <taxon>Alphaproteobacteria</taxon>
        <taxon>Hyphomicrobiales</taxon>
        <taxon>Rhizobiaceae</taxon>
        <taxon>Sinorhizobium/Ensifer group</taxon>
        <taxon>Sinorhizobium</taxon>
    </lineage>
</organism>
<evidence type="ECO:0000313" key="1">
    <source>
        <dbReference type="EMBL" id="APG92514.1"/>
    </source>
</evidence>
<evidence type="ECO:0000313" key="2">
    <source>
        <dbReference type="Proteomes" id="UP000182306"/>
    </source>
</evidence>
<dbReference type="RefSeq" id="WP_082912594.1">
    <property type="nucleotide sequence ID" value="NZ_CP013107.1"/>
</dbReference>
<reference evidence="1 2" key="1">
    <citation type="submission" date="2015-10" db="EMBL/GenBank/DDBJ databases">
        <title>Genomic differences between typical nodule nitrogen-fixing rhizobial strains and those coming from bean seeds.</title>
        <authorList>
            <person name="Peralta H."/>
            <person name="Aguilar-Vera A."/>
            <person name="Diaz R."/>
            <person name="Mora Y."/>
            <person name="Martinez-Batallar G."/>
            <person name="Salazar E."/>
            <person name="Vargas-Lagunas C."/>
            <person name="Encarnacion S."/>
            <person name="Girard L."/>
            <person name="Mora J."/>
        </authorList>
    </citation>
    <scope>NUCLEOTIDE SEQUENCE [LARGE SCALE GENOMIC DNA]</scope>
    <source>
        <strain evidence="1 2">CFNEI 73</strain>
    </source>
</reference>
<name>A0A1L3LQZ3_9HYPH</name>
<dbReference type="Proteomes" id="UP000182306">
    <property type="component" value="Chromosome"/>
</dbReference>
<proteinExistence type="predicted"/>
<dbReference type="KEGG" id="same:SAMCFNEI73_Ch3252"/>
<dbReference type="EMBL" id="CP013107">
    <property type="protein sequence ID" value="APG92514.1"/>
    <property type="molecule type" value="Genomic_DNA"/>
</dbReference>
<dbReference type="OrthoDB" id="8278546at2"/>
<protein>
    <submittedName>
        <fullName evidence="1">Uncharacterized protein</fullName>
    </submittedName>
</protein>
<keyword evidence="2" id="KW-1185">Reference proteome</keyword>